<keyword evidence="2" id="KW-1185">Reference proteome</keyword>
<evidence type="ECO:0000313" key="1">
    <source>
        <dbReference type="EMBL" id="SFF61676.1"/>
    </source>
</evidence>
<reference evidence="1 2" key="1">
    <citation type="submission" date="2016-10" db="EMBL/GenBank/DDBJ databases">
        <authorList>
            <person name="de Groot N.N."/>
        </authorList>
    </citation>
    <scope>NUCLEOTIDE SEQUENCE [LARGE SCALE GENOMIC DNA]</scope>
    <source>
        <strain evidence="1 2">DSM 43019</strain>
    </source>
</reference>
<proteinExistence type="predicted"/>
<evidence type="ECO:0000313" key="2">
    <source>
        <dbReference type="Proteomes" id="UP000199645"/>
    </source>
</evidence>
<evidence type="ECO:0008006" key="3">
    <source>
        <dbReference type="Google" id="ProtNLM"/>
    </source>
</evidence>
<name>A0A1I2K9R4_9ACTN</name>
<dbReference type="OrthoDB" id="4546222at2"/>
<accession>A0A1I2K9R4</accession>
<dbReference type="EMBL" id="FONV01000015">
    <property type="protein sequence ID" value="SFF61676.1"/>
    <property type="molecule type" value="Genomic_DNA"/>
</dbReference>
<dbReference type="RefSeq" id="WP_093620310.1">
    <property type="nucleotide sequence ID" value="NZ_BOMT01000084.1"/>
</dbReference>
<organism evidence="1 2">
    <name type="scientific">Actinoplanes philippinensis</name>
    <dbReference type="NCBI Taxonomy" id="35752"/>
    <lineage>
        <taxon>Bacteria</taxon>
        <taxon>Bacillati</taxon>
        <taxon>Actinomycetota</taxon>
        <taxon>Actinomycetes</taxon>
        <taxon>Micromonosporales</taxon>
        <taxon>Micromonosporaceae</taxon>
        <taxon>Actinoplanes</taxon>
    </lineage>
</organism>
<dbReference type="AlphaFoldDB" id="A0A1I2K9R4"/>
<sequence>MLVKIIDQITDDEMHKAAWDLYEGAFRDLRSLAVQRHLMYRSEFEEVMRDPRVDKYLCLNDDGKLCGLSTFTNDLYAVPLIAPEYFERRWPEMYAQKRIWYVGFAAVGTEARDTRAFSELVTAMQQTAAARNGMIGIDYCRYNDDERNFGRVVRLMLKRLSGGAMRAECLDQQSFWIYEFPAAPSLRAAA</sequence>
<dbReference type="Proteomes" id="UP000199645">
    <property type="component" value="Unassembled WGS sequence"/>
</dbReference>
<protein>
    <recommendedName>
        <fullName evidence="3">N-acetyltransferase domain-containing protein</fullName>
    </recommendedName>
</protein>
<gene>
    <name evidence="1" type="ORF">SAMN05421541_11569</name>
</gene>